<comment type="caution">
    <text evidence="2">The sequence shown here is derived from an EMBL/GenBank/DDBJ whole genome shotgun (WGS) entry which is preliminary data.</text>
</comment>
<gene>
    <name evidence="2" type="ORF">CW360_08430</name>
    <name evidence="1" type="ORF">GCM10007363_11410</name>
</gene>
<dbReference type="CDD" id="cd07910">
    <property type="entry name" value="MiaE"/>
    <property type="match status" value="1"/>
</dbReference>
<evidence type="ECO:0000313" key="1">
    <source>
        <dbReference type="EMBL" id="GGH91467.1"/>
    </source>
</evidence>
<dbReference type="Proteomes" id="UP000655550">
    <property type="component" value="Unassembled WGS sequence"/>
</dbReference>
<dbReference type="RefSeq" id="WP_093986562.1">
    <property type="nucleotide sequence ID" value="NZ_BMDE01000003.1"/>
</dbReference>
<dbReference type="PANTHER" id="PTHR42637">
    <property type="entry name" value="TRNA-(MS[2]IO[6]A)-HYDROXYLASE"/>
    <property type="match status" value="1"/>
</dbReference>
<dbReference type="Proteomes" id="UP000242861">
    <property type="component" value="Unassembled WGS sequence"/>
</dbReference>
<dbReference type="GO" id="GO:0006400">
    <property type="term" value="P:tRNA modification"/>
    <property type="evidence" value="ECO:0007669"/>
    <property type="project" value="InterPro"/>
</dbReference>
<dbReference type="InterPro" id="IPR010386">
    <property type="entry name" value="tRNA-Hydrxlase_MiaE"/>
</dbReference>
<evidence type="ECO:0000313" key="4">
    <source>
        <dbReference type="Proteomes" id="UP000655550"/>
    </source>
</evidence>
<sequence>MLEEILQFLGGLATPPAWIERALVEQETLLLDHRTLEFKAAQTALSLMGRYLTRSELAARMSRLAREELVHFEQVTRIIRRRGIELRHVTASRYASGLREQVRKNEPERLVDTLIVGAFIEARSCERFAALVPHLDNELAKFYAGLLESEGRHYQGYLQLALLYGDAGDVAQRIEVIRQVENHLIASVDEQFRFHSGLPA</sequence>
<dbReference type="AlphaFoldDB" id="A0A2I0CQQ8"/>
<name>A0A2I0CQQ8_9PSED</name>
<reference evidence="1" key="5">
    <citation type="submission" date="2024-05" db="EMBL/GenBank/DDBJ databases">
        <authorList>
            <person name="Sun Q."/>
            <person name="Sedlacek I."/>
        </authorList>
    </citation>
    <scope>NUCLEOTIDE SEQUENCE</scope>
    <source>
        <strain evidence="1">CCM 8778</strain>
    </source>
</reference>
<reference evidence="2" key="3">
    <citation type="submission" date="2017-12" db="EMBL/GenBank/DDBJ databases">
        <authorList>
            <person name="Hurst M.R.H."/>
        </authorList>
    </citation>
    <scope>NUCLEOTIDE SEQUENCE [LARGE SCALE GENOMIC DNA]</scope>
    <source>
        <strain evidence="2">ZYSR67-Z</strain>
    </source>
</reference>
<organism evidence="2 3">
    <name type="scientific">Pseudomonas fluvialis</name>
    <dbReference type="NCBI Taxonomy" id="1793966"/>
    <lineage>
        <taxon>Bacteria</taxon>
        <taxon>Pseudomonadati</taxon>
        <taxon>Pseudomonadota</taxon>
        <taxon>Gammaproteobacteria</taxon>
        <taxon>Pseudomonadales</taxon>
        <taxon>Pseudomonadaceae</taxon>
        <taxon>Pseudomonas</taxon>
    </lineage>
</organism>
<dbReference type="SUPFAM" id="SSF47240">
    <property type="entry name" value="Ferritin-like"/>
    <property type="match status" value="1"/>
</dbReference>
<evidence type="ECO:0000313" key="3">
    <source>
        <dbReference type="Proteomes" id="UP000242861"/>
    </source>
</evidence>
<reference evidence="3" key="2">
    <citation type="submission" date="2017-12" db="EMBL/GenBank/DDBJ databases">
        <authorList>
            <person name="Yu X.-Y."/>
        </authorList>
    </citation>
    <scope>NUCLEOTIDE SEQUENCE [LARGE SCALE GENOMIC DNA]</scope>
    <source>
        <strain evidence="3">ZYSR67-Z</strain>
    </source>
</reference>
<dbReference type="PANTHER" id="PTHR42637:SF1">
    <property type="entry name" value="TRNA 2-(METHYLSULFANYL)-N(6)-ISOPENTENYLADENOSINE(37) HYDROXYLASE"/>
    <property type="match status" value="1"/>
</dbReference>
<reference evidence="4" key="4">
    <citation type="journal article" date="2019" name="Int. J. Syst. Evol. Microbiol.">
        <title>The Global Catalogue of Microorganisms (GCM) 10K type strain sequencing project: providing services to taxonomists for standard genome sequencing and annotation.</title>
        <authorList>
            <consortium name="The Broad Institute Genomics Platform"/>
            <consortium name="The Broad Institute Genome Sequencing Center for Infectious Disease"/>
            <person name="Wu L."/>
            <person name="Ma J."/>
        </authorList>
    </citation>
    <scope>NUCLEOTIDE SEQUENCE [LARGE SCALE GENOMIC DNA]</scope>
    <source>
        <strain evidence="4">CCM 8778</strain>
    </source>
</reference>
<accession>A0A2I0CQQ8</accession>
<dbReference type="EMBL" id="PIYS01000014">
    <property type="protein sequence ID" value="PKF71468.1"/>
    <property type="molecule type" value="Genomic_DNA"/>
</dbReference>
<evidence type="ECO:0000313" key="2">
    <source>
        <dbReference type="EMBL" id="PKF71468.1"/>
    </source>
</evidence>
<proteinExistence type="predicted"/>
<protein>
    <submittedName>
        <fullName evidence="2">tRNA-(Ms[2]io[6]A)-hydroxylase</fullName>
    </submittedName>
</protein>
<dbReference type="PIRSF" id="PIRSF020736">
    <property type="entry name" value="MiaE"/>
    <property type="match status" value="1"/>
</dbReference>
<reference evidence="1" key="1">
    <citation type="journal article" date="2014" name="Int. J. Syst. Evol. Microbiol.">
        <title>Complete genome of a new Firmicutes species belonging to the dominant human colonic microbiota ('Ruminococcus bicirculans') reveals two chromosomes and a selective capacity to utilize plant glucans.</title>
        <authorList>
            <consortium name="NISC Comparative Sequencing Program"/>
            <person name="Wegmann U."/>
            <person name="Louis P."/>
            <person name="Goesmann A."/>
            <person name="Henrissat B."/>
            <person name="Duncan S.H."/>
            <person name="Flint H.J."/>
        </authorList>
    </citation>
    <scope>NUCLEOTIDE SEQUENCE</scope>
    <source>
        <strain evidence="1">CCM 8778</strain>
    </source>
</reference>
<dbReference type="EMBL" id="BMDE01000003">
    <property type="protein sequence ID" value="GGH91467.1"/>
    <property type="molecule type" value="Genomic_DNA"/>
</dbReference>
<dbReference type="Gene3D" id="1.20.1260.10">
    <property type="match status" value="1"/>
</dbReference>
<dbReference type="InterPro" id="IPR012347">
    <property type="entry name" value="Ferritin-like"/>
</dbReference>
<keyword evidence="4" id="KW-1185">Reference proteome</keyword>
<dbReference type="InterPro" id="IPR009078">
    <property type="entry name" value="Ferritin-like_SF"/>
</dbReference>
<dbReference type="Pfam" id="PF06175">
    <property type="entry name" value="MiaE"/>
    <property type="match status" value="1"/>
</dbReference>
<dbReference type="GO" id="GO:0045301">
    <property type="term" value="F:tRNA 2-(methylsulfanyl)-N(6)-isopentenyladenosine(37) hydroxylase activity"/>
    <property type="evidence" value="ECO:0007669"/>
    <property type="project" value="InterPro"/>
</dbReference>